<dbReference type="AlphaFoldDB" id="A0A427XHU1"/>
<gene>
    <name evidence="5" type="primary">LYS7</name>
    <name evidence="5" type="ORF">EHS24_002143</name>
</gene>
<keyword evidence="6" id="KW-1185">Reference proteome</keyword>
<dbReference type="GO" id="GO:0019878">
    <property type="term" value="P:lysine biosynthetic process via aminoadipic acid"/>
    <property type="evidence" value="ECO:0007669"/>
    <property type="project" value="TreeGrafter"/>
</dbReference>
<proteinExistence type="predicted"/>
<dbReference type="GO" id="GO:0008897">
    <property type="term" value="F:holo-[acyl-carrier-protein] synthase activity"/>
    <property type="evidence" value="ECO:0007669"/>
    <property type="project" value="UniProtKB-EC"/>
</dbReference>
<accession>A0A427XHU1</accession>
<dbReference type="OrthoDB" id="26719at2759"/>
<dbReference type="Pfam" id="PF22624">
    <property type="entry name" value="AASDHPPT_N"/>
    <property type="match status" value="1"/>
</dbReference>
<dbReference type="Proteomes" id="UP000279236">
    <property type="component" value="Unassembled WGS sequence"/>
</dbReference>
<comment type="caution">
    <text evidence="5">The sequence shown here is derived from an EMBL/GenBank/DDBJ whole genome shotgun (WGS) entry which is preliminary data.</text>
</comment>
<feature type="domain" description="4'-phosphopantetheinyl transferase" evidence="3">
    <location>
        <begin position="121"/>
        <end position="205"/>
    </location>
</feature>
<dbReference type="GeneID" id="39586686"/>
<evidence type="ECO:0000256" key="2">
    <source>
        <dbReference type="ARBA" id="ARBA00022679"/>
    </source>
</evidence>
<feature type="domain" description="4'-phosphopantetheinyl transferase N-terminal" evidence="4">
    <location>
        <begin position="15"/>
        <end position="106"/>
    </location>
</feature>
<sequence length="264" mass="28733">MRLFALKVPPTVPEDTFDRLLHHIPETAHARVRKFRHEADAILDLLGSLAGRLLPTWYLRESGLVPPPTHPQFKHKSRGKPYLSSPVLARALDFNTSHEGAYVLLAVVEGDGDGSGPEVDVGVDVMDLPTDPDELYDSISYQLTLPERLAVAGTSGKVKAKLLTTLWTIKEGFTKATGDGISFGLDRIEVDMGDGAVAGVKVDGKDIRQEGWTWAVGSIDGGDYGWAVIWRGEATRPAGPVVLETIRWDDFVKAFIGSPSHNIA</sequence>
<dbReference type="EC" id="2.7.8.7" evidence="1"/>
<dbReference type="SUPFAM" id="SSF56214">
    <property type="entry name" value="4'-phosphopantetheinyl transferase"/>
    <property type="match status" value="2"/>
</dbReference>
<dbReference type="GO" id="GO:0000287">
    <property type="term" value="F:magnesium ion binding"/>
    <property type="evidence" value="ECO:0007669"/>
    <property type="project" value="InterPro"/>
</dbReference>
<dbReference type="Pfam" id="PF01648">
    <property type="entry name" value="ACPS"/>
    <property type="match status" value="1"/>
</dbReference>
<dbReference type="GO" id="GO:0005829">
    <property type="term" value="C:cytosol"/>
    <property type="evidence" value="ECO:0007669"/>
    <property type="project" value="TreeGrafter"/>
</dbReference>
<organism evidence="5 6">
    <name type="scientific">Apiotrichum porosum</name>
    <dbReference type="NCBI Taxonomy" id="105984"/>
    <lineage>
        <taxon>Eukaryota</taxon>
        <taxon>Fungi</taxon>
        <taxon>Dikarya</taxon>
        <taxon>Basidiomycota</taxon>
        <taxon>Agaricomycotina</taxon>
        <taxon>Tremellomycetes</taxon>
        <taxon>Trichosporonales</taxon>
        <taxon>Trichosporonaceae</taxon>
        <taxon>Apiotrichum</taxon>
    </lineage>
</organism>
<name>A0A427XHU1_9TREE</name>
<evidence type="ECO:0000313" key="5">
    <source>
        <dbReference type="EMBL" id="RSH78418.1"/>
    </source>
</evidence>
<dbReference type="InterPro" id="IPR055066">
    <property type="entry name" value="AASDHPPT_N"/>
</dbReference>
<dbReference type="EMBL" id="RSCE01000012">
    <property type="protein sequence ID" value="RSH78418.1"/>
    <property type="molecule type" value="Genomic_DNA"/>
</dbReference>
<evidence type="ECO:0000259" key="4">
    <source>
        <dbReference type="Pfam" id="PF22624"/>
    </source>
</evidence>
<evidence type="ECO:0000259" key="3">
    <source>
        <dbReference type="Pfam" id="PF01648"/>
    </source>
</evidence>
<evidence type="ECO:0000256" key="1">
    <source>
        <dbReference type="ARBA" id="ARBA00013172"/>
    </source>
</evidence>
<protein>
    <recommendedName>
        <fullName evidence="1">holo-[acyl-carrier-protein] synthase</fullName>
        <ecNumber evidence="1">2.7.8.7</ecNumber>
    </recommendedName>
</protein>
<dbReference type="InterPro" id="IPR008278">
    <property type="entry name" value="4-PPantetheinyl_Trfase_dom"/>
</dbReference>
<dbReference type="InterPro" id="IPR050559">
    <property type="entry name" value="P-Pant_transferase_sf"/>
</dbReference>
<dbReference type="STRING" id="105984.A0A427XHU1"/>
<dbReference type="RefSeq" id="XP_028473565.1">
    <property type="nucleotide sequence ID" value="XM_028617887.1"/>
</dbReference>
<keyword evidence="2" id="KW-0808">Transferase</keyword>
<reference evidence="5 6" key="1">
    <citation type="submission" date="2018-11" db="EMBL/GenBank/DDBJ databases">
        <title>Genome sequence of Apiotrichum porosum DSM 27194.</title>
        <authorList>
            <person name="Aliyu H."/>
            <person name="Gorte O."/>
            <person name="Ochsenreither K."/>
        </authorList>
    </citation>
    <scope>NUCLEOTIDE SEQUENCE [LARGE SCALE GENOMIC DNA]</scope>
    <source>
        <strain evidence="5 6">DSM 27194</strain>
    </source>
</reference>
<dbReference type="Gene3D" id="3.90.470.20">
    <property type="entry name" value="4'-phosphopantetheinyl transferase domain"/>
    <property type="match status" value="2"/>
</dbReference>
<dbReference type="PANTHER" id="PTHR12215:SF10">
    <property type="entry name" value="L-AMINOADIPATE-SEMIALDEHYDE DEHYDROGENASE-PHOSPHOPANTETHEINYL TRANSFERASE"/>
    <property type="match status" value="1"/>
</dbReference>
<dbReference type="InterPro" id="IPR037143">
    <property type="entry name" value="4-PPantetheinyl_Trfase_dom_sf"/>
</dbReference>
<evidence type="ECO:0000313" key="6">
    <source>
        <dbReference type="Proteomes" id="UP000279236"/>
    </source>
</evidence>
<dbReference type="PANTHER" id="PTHR12215">
    <property type="entry name" value="PHOSPHOPANTETHEINE TRANSFERASE"/>
    <property type="match status" value="1"/>
</dbReference>